<accession>A0A0C2YC23</accession>
<comment type="similarity">
    <text evidence="2">Belongs to the flagella basal body rod proteins family.</text>
</comment>
<dbReference type="PANTHER" id="PTHR30435">
    <property type="entry name" value="FLAGELLAR PROTEIN"/>
    <property type="match status" value="1"/>
</dbReference>
<dbReference type="InterPro" id="IPR006299">
    <property type="entry name" value="FlgC"/>
</dbReference>
<keyword evidence="8" id="KW-0969">Cilium</keyword>
<comment type="subunit">
    <text evidence="5 6">The basal body constitutes a major portion of the flagellar organelle and consists of four rings (L,P,S, and M) mounted on a central rod. The rod consists of about 26 subunits of FlgG in the distal portion, and FlgB, FlgC and FlgF are thought to build up the proximal portion of the rod with about 6 subunits each.</text>
</comment>
<dbReference type="Pfam" id="PF06429">
    <property type="entry name" value="Flg_bbr_C"/>
    <property type="match status" value="1"/>
</dbReference>
<proteinExistence type="inferred from homology"/>
<keyword evidence="8" id="KW-0282">Flagellum</keyword>
<evidence type="ECO:0000313" key="8">
    <source>
        <dbReference type="EMBL" id="KIL97304.1"/>
    </source>
</evidence>
<evidence type="ECO:0000256" key="3">
    <source>
        <dbReference type="ARBA" id="ARBA00017941"/>
    </source>
</evidence>
<evidence type="ECO:0000259" key="7">
    <source>
        <dbReference type="Pfam" id="PF06429"/>
    </source>
</evidence>
<reference evidence="8 9" key="1">
    <citation type="submission" date="2015-01" db="EMBL/GenBank/DDBJ databases">
        <title>Genome Sequence of Magnetospirillum magnetotacticum Strain MS-1.</title>
        <authorList>
            <person name="Marinov G.K."/>
            <person name="Smalley M.D."/>
            <person name="DeSalvo G."/>
        </authorList>
    </citation>
    <scope>NUCLEOTIDE SEQUENCE [LARGE SCALE GENOMIC DNA]</scope>
    <source>
        <strain evidence="8 9">MS-1</strain>
    </source>
</reference>
<dbReference type="PANTHER" id="PTHR30435:SF2">
    <property type="entry name" value="FLAGELLAR BASAL-BODY ROD PROTEIN FLGC"/>
    <property type="match status" value="1"/>
</dbReference>
<dbReference type="NCBIfam" id="TIGR01395">
    <property type="entry name" value="FlgC"/>
    <property type="match status" value="1"/>
</dbReference>
<keyword evidence="9" id="KW-1185">Reference proteome</keyword>
<dbReference type="PROSITE" id="PS00588">
    <property type="entry name" value="FLAGELLA_BB_ROD"/>
    <property type="match status" value="1"/>
</dbReference>
<dbReference type="EMBL" id="JXSL01000030">
    <property type="protein sequence ID" value="KIL97304.1"/>
    <property type="molecule type" value="Genomic_DNA"/>
</dbReference>
<evidence type="ECO:0000313" key="9">
    <source>
        <dbReference type="Proteomes" id="UP000031971"/>
    </source>
</evidence>
<evidence type="ECO:0000256" key="4">
    <source>
        <dbReference type="ARBA" id="ARBA00023143"/>
    </source>
</evidence>
<dbReference type="RefSeq" id="WP_009871029.1">
    <property type="nucleotide sequence ID" value="NZ_JXSL01000030.1"/>
</dbReference>
<dbReference type="GO" id="GO:0071978">
    <property type="term" value="P:bacterial-type flagellum-dependent swarming motility"/>
    <property type="evidence" value="ECO:0007669"/>
    <property type="project" value="TreeGrafter"/>
</dbReference>
<dbReference type="OrthoDB" id="9813951at2"/>
<dbReference type="InterPro" id="IPR010930">
    <property type="entry name" value="Flg_bb/hook_C_dom"/>
</dbReference>
<dbReference type="InterPro" id="IPR019776">
    <property type="entry name" value="Flagellar_basal_body_rod_CS"/>
</dbReference>
<keyword evidence="4 6" id="KW-0975">Bacterial flagellum</keyword>
<organism evidence="8 9">
    <name type="scientific">Paramagnetospirillum magnetotacticum MS-1</name>
    <dbReference type="NCBI Taxonomy" id="272627"/>
    <lineage>
        <taxon>Bacteria</taxon>
        <taxon>Pseudomonadati</taxon>
        <taxon>Pseudomonadota</taxon>
        <taxon>Alphaproteobacteria</taxon>
        <taxon>Rhodospirillales</taxon>
        <taxon>Magnetospirillaceae</taxon>
        <taxon>Paramagnetospirillum</taxon>
    </lineage>
</organism>
<sequence>MDELSKSTTIAISGMKVQSQRLRLISENLANSDSLAQTPEGLPYRRKVMTFKNELDRATGTSLVKVDKVRADSSEFQRRYDPKHPAADRDGYVLAPNVNPLIEMMDMREAQRSYEANMNVINASRSLLSRTIDMLR</sequence>
<feature type="domain" description="Flagellar basal-body/hook protein C-terminal" evidence="7">
    <location>
        <begin position="90"/>
        <end position="134"/>
    </location>
</feature>
<dbReference type="STRING" id="272627.CCC_00365"/>
<evidence type="ECO:0000256" key="6">
    <source>
        <dbReference type="RuleBase" id="RU362062"/>
    </source>
</evidence>
<evidence type="ECO:0000256" key="1">
    <source>
        <dbReference type="ARBA" id="ARBA00004117"/>
    </source>
</evidence>
<protein>
    <recommendedName>
        <fullName evidence="3 6">Flagellar basal-body rod protein FlgC</fullName>
    </recommendedName>
</protein>
<gene>
    <name evidence="8" type="ORF">CCC_00365</name>
</gene>
<dbReference type="AlphaFoldDB" id="A0A0C2YC23"/>
<evidence type="ECO:0000256" key="2">
    <source>
        <dbReference type="ARBA" id="ARBA00009677"/>
    </source>
</evidence>
<keyword evidence="8" id="KW-0966">Cell projection</keyword>
<dbReference type="GO" id="GO:0030694">
    <property type="term" value="C:bacterial-type flagellum basal body, rod"/>
    <property type="evidence" value="ECO:0007669"/>
    <property type="project" value="UniProtKB-UniRule"/>
</dbReference>
<comment type="caution">
    <text evidence="8">The sequence shown here is derived from an EMBL/GenBank/DDBJ whole genome shotgun (WGS) entry which is preliminary data.</text>
</comment>
<name>A0A0C2YC23_PARME</name>
<evidence type="ECO:0000256" key="5">
    <source>
        <dbReference type="ARBA" id="ARBA00025933"/>
    </source>
</evidence>
<dbReference type="Proteomes" id="UP000031971">
    <property type="component" value="Unassembled WGS sequence"/>
</dbReference>
<comment type="subcellular location">
    <subcellularLocation>
        <location evidence="1 6">Bacterial flagellum basal body</location>
    </subcellularLocation>
</comment>